<dbReference type="OrthoDB" id="3534592at2759"/>
<dbReference type="Proteomes" id="UP000672032">
    <property type="component" value="Chromosome 1"/>
</dbReference>
<organism evidence="1 2">
    <name type="scientific">Monilinia vaccinii-corymbosi</name>
    <dbReference type="NCBI Taxonomy" id="61207"/>
    <lineage>
        <taxon>Eukaryota</taxon>
        <taxon>Fungi</taxon>
        <taxon>Dikarya</taxon>
        <taxon>Ascomycota</taxon>
        <taxon>Pezizomycotina</taxon>
        <taxon>Leotiomycetes</taxon>
        <taxon>Helotiales</taxon>
        <taxon>Sclerotiniaceae</taxon>
        <taxon>Monilinia</taxon>
    </lineage>
</organism>
<evidence type="ECO:0000313" key="1">
    <source>
        <dbReference type="EMBL" id="QSZ28886.1"/>
    </source>
</evidence>
<sequence length="143" mass="16375">MSSSNSSNSGRLRNFVEQIADTTEEIIEKATYHVETKEREEFVMHQMRNYQQNYPKEWEELDSTARGPENVDDGKISPPVIHVSWHEDSNMKSPKIEGYKGRRVNVAKSIAPAQKALCFGSITPEKGDFVKTVTKTEREERSL</sequence>
<accession>A0A8A3P131</accession>
<reference evidence="1" key="1">
    <citation type="submission" date="2020-10" db="EMBL/GenBank/DDBJ databases">
        <title>Genome Sequence of Monilinia vaccinii-corymbosi Sheds Light on Mummy Berry Disease Infection of Blueberry and Mating Type.</title>
        <authorList>
            <person name="Yow A.G."/>
            <person name="Zhang Y."/>
            <person name="Bansal K."/>
            <person name="Eacker S.M."/>
            <person name="Sullivan S."/>
            <person name="Liachko I."/>
            <person name="Cubeta M.A."/>
            <person name="Rollins J.A."/>
            <person name="Ashrafi H."/>
        </authorList>
    </citation>
    <scope>NUCLEOTIDE SEQUENCE</scope>
    <source>
        <strain evidence="1">RL-1</strain>
    </source>
</reference>
<name>A0A8A3P131_9HELO</name>
<gene>
    <name evidence="1" type="ORF">DSL72_003391</name>
</gene>
<dbReference type="EMBL" id="CP063405">
    <property type="protein sequence ID" value="QSZ28886.1"/>
    <property type="molecule type" value="Genomic_DNA"/>
</dbReference>
<proteinExistence type="predicted"/>
<evidence type="ECO:0000313" key="2">
    <source>
        <dbReference type="Proteomes" id="UP000672032"/>
    </source>
</evidence>
<keyword evidence="2" id="KW-1185">Reference proteome</keyword>
<protein>
    <submittedName>
        <fullName evidence="1">Uncharacterized protein</fullName>
    </submittedName>
</protein>
<dbReference type="AlphaFoldDB" id="A0A8A3P131"/>